<evidence type="ECO:0008006" key="5">
    <source>
        <dbReference type="Google" id="ProtNLM"/>
    </source>
</evidence>
<evidence type="ECO:0000256" key="2">
    <source>
        <dbReference type="SAM" id="Phobius"/>
    </source>
</evidence>
<sequence length="759" mass="79693">MAETDTRTVPAHGPARGPGNGRHRWRFFRAGGFDQVRIESGADLRALAGLDGAASADGTGGLDQKLWLALACPAHSVEFDRRTLALIDADGDRRIRVPELLGALGWTLGLVTDADALFNGHAALPLSLIDASVPDGAAILASAKRILGNLGRSEAAAITPAEAADLQAIFAGSRLNGDGIVPPEAAADAETAAVMRQIVDLAGSRPDRGGLAGIGQAECDSFFAALDAYAAWMDEAEKDAALLPLGEASLPALTALQAVKAKIEDYFFRCRLAAFDPVAAAALNADAAAFAAIAGADLSAGPDSMGRAPVAGFPLARVEAGRALPLATPGGVNPAWAEAMARFRDAVVMPLLGPREALTEADWQAIGARLAPCIAWQGRKAGALVEALGIDRIRAIRAGTSRAAITALIAEDAALAPEFESVAAVEKLARFVRDLVPLLNNFVSFRDFYTRRARAIFQIGTLYIDGRSCDLCVQVDDVAKHAAMATNSRIYLLYCDCTRKGSAEKLTIAAGITGGDADLLSVGRHGIFYDRQGNDWDAVVTRIVSHPISIREAFWMPFRKVGKFIGDQIEKFAAARGKATETQMTSQLVATGAAAATGTPPPEAKPAPPAFDAGRFAGIFAAIGLALGAIGTALASVVTGLLNLSWWQIPLAIVGVILLVSGPSMVIAAMKLRERNLGPILDANGWAVNARARINIPFGASLTQVARLPPGAERALTDPYAERRQPWLLYGVLVLLVALLWLAWHFGWVALLAGRIFGG</sequence>
<organism evidence="3 4">
    <name type="scientific">Ferrovibrio xuzhouensis</name>
    <dbReference type="NCBI Taxonomy" id="1576914"/>
    <lineage>
        <taxon>Bacteria</taxon>
        <taxon>Pseudomonadati</taxon>
        <taxon>Pseudomonadota</taxon>
        <taxon>Alphaproteobacteria</taxon>
        <taxon>Rhodospirillales</taxon>
        <taxon>Rhodospirillaceae</taxon>
        <taxon>Ferrovibrio</taxon>
    </lineage>
</organism>
<feature type="transmembrane region" description="Helical" evidence="2">
    <location>
        <begin position="727"/>
        <end position="753"/>
    </location>
</feature>
<evidence type="ECO:0000313" key="4">
    <source>
        <dbReference type="Proteomes" id="UP001595711"/>
    </source>
</evidence>
<evidence type="ECO:0000313" key="3">
    <source>
        <dbReference type="EMBL" id="MFC3674362.1"/>
    </source>
</evidence>
<accession>A0ABV7VBL8</accession>
<dbReference type="RefSeq" id="WP_379721203.1">
    <property type="nucleotide sequence ID" value="NZ_JBHRYJ010000001.1"/>
</dbReference>
<comment type="caution">
    <text evidence="3">The sequence shown here is derived from an EMBL/GenBank/DDBJ whole genome shotgun (WGS) entry which is preliminary data.</text>
</comment>
<reference evidence="4" key="1">
    <citation type="journal article" date="2019" name="Int. J. Syst. Evol. Microbiol.">
        <title>The Global Catalogue of Microorganisms (GCM) 10K type strain sequencing project: providing services to taxonomists for standard genome sequencing and annotation.</title>
        <authorList>
            <consortium name="The Broad Institute Genomics Platform"/>
            <consortium name="The Broad Institute Genome Sequencing Center for Infectious Disease"/>
            <person name="Wu L."/>
            <person name="Ma J."/>
        </authorList>
    </citation>
    <scope>NUCLEOTIDE SEQUENCE [LARGE SCALE GENOMIC DNA]</scope>
    <source>
        <strain evidence="4">KCTC 42182</strain>
    </source>
</reference>
<keyword evidence="4" id="KW-1185">Reference proteome</keyword>
<name>A0ABV7VBL8_9PROT</name>
<feature type="transmembrane region" description="Helical" evidence="2">
    <location>
        <begin position="649"/>
        <end position="670"/>
    </location>
</feature>
<dbReference type="Proteomes" id="UP001595711">
    <property type="component" value="Unassembled WGS sequence"/>
</dbReference>
<feature type="transmembrane region" description="Helical" evidence="2">
    <location>
        <begin position="616"/>
        <end position="642"/>
    </location>
</feature>
<protein>
    <recommendedName>
        <fullName evidence="5">EF-hand domain-containing protein</fullName>
    </recommendedName>
</protein>
<keyword evidence="2" id="KW-1133">Transmembrane helix</keyword>
<evidence type="ECO:0000256" key="1">
    <source>
        <dbReference type="SAM" id="MobiDB-lite"/>
    </source>
</evidence>
<dbReference type="EMBL" id="JBHRYJ010000001">
    <property type="protein sequence ID" value="MFC3674362.1"/>
    <property type="molecule type" value="Genomic_DNA"/>
</dbReference>
<keyword evidence="2" id="KW-0812">Transmembrane</keyword>
<gene>
    <name evidence="3" type="ORF">ACFOOQ_02330</name>
</gene>
<proteinExistence type="predicted"/>
<feature type="region of interest" description="Disordered" evidence="1">
    <location>
        <begin position="1"/>
        <end position="20"/>
    </location>
</feature>
<keyword evidence="2" id="KW-0472">Membrane</keyword>